<dbReference type="PANTHER" id="PTHR44943:SF8">
    <property type="entry name" value="TPR REPEAT-CONTAINING PROTEIN MJ0263"/>
    <property type="match status" value="1"/>
</dbReference>
<keyword evidence="5" id="KW-1185">Reference proteome</keyword>
<proteinExistence type="predicted"/>
<dbReference type="SMART" id="SM00028">
    <property type="entry name" value="TPR"/>
    <property type="match status" value="8"/>
</dbReference>
<organism evidence="4 5">
    <name type="scientific">Prevotella brunnea</name>
    <dbReference type="NCBI Taxonomy" id="2508867"/>
    <lineage>
        <taxon>Bacteria</taxon>
        <taxon>Pseudomonadati</taxon>
        <taxon>Bacteroidota</taxon>
        <taxon>Bacteroidia</taxon>
        <taxon>Bacteroidales</taxon>
        <taxon>Prevotellaceae</taxon>
        <taxon>Prevotella</taxon>
    </lineage>
</organism>
<dbReference type="Pfam" id="PF13181">
    <property type="entry name" value="TPR_8"/>
    <property type="match status" value="1"/>
</dbReference>
<comment type="caution">
    <text evidence="4">The sequence shown here is derived from an EMBL/GenBank/DDBJ whole genome shotgun (WGS) entry which is preliminary data.</text>
</comment>
<dbReference type="SUPFAM" id="SSF48452">
    <property type="entry name" value="TPR-like"/>
    <property type="match status" value="1"/>
</dbReference>
<dbReference type="PROSITE" id="PS50293">
    <property type="entry name" value="TPR_REGION"/>
    <property type="match status" value="1"/>
</dbReference>
<evidence type="ECO:0000313" key="4">
    <source>
        <dbReference type="EMBL" id="TXJ61634.1"/>
    </source>
</evidence>
<dbReference type="PROSITE" id="PS50005">
    <property type="entry name" value="TPR"/>
    <property type="match status" value="2"/>
</dbReference>
<keyword evidence="1" id="KW-0677">Repeat</keyword>
<evidence type="ECO:0000256" key="3">
    <source>
        <dbReference type="PROSITE-ProRule" id="PRU00339"/>
    </source>
</evidence>
<keyword evidence="2 3" id="KW-0802">TPR repeat</keyword>
<dbReference type="OrthoDB" id="9814220at2"/>
<dbReference type="EMBL" id="SDIK01000053">
    <property type="protein sequence ID" value="TXJ61634.1"/>
    <property type="molecule type" value="Genomic_DNA"/>
</dbReference>
<dbReference type="InterPro" id="IPR006597">
    <property type="entry name" value="Sel1-like"/>
</dbReference>
<reference evidence="5" key="1">
    <citation type="submission" date="2019-05" db="EMBL/GenBank/DDBJ databases">
        <title>Prevotella brunnea sp. nov., isolated from a wound of a patient.</title>
        <authorList>
            <person name="Buhl M."/>
        </authorList>
    </citation>
    <scope>NUCLEOTIDE SEQUENCE [LARGE SCALE GENOMIC DNA]</scope>
    <source>
        <strain evidence="5">A2672</strain>
    </source>
</reference>
<dbReference type="Proteomes" id="UP000321612">
    <property type="component" value="Unassembled WGS sequence"/>
</dbReference>
<dbReference type="SMART" id="SM00671">
    <property type="entry name" value="SEL1"/>
    <property type="match status" value="2"/>
</dbReference>
<name>A0A5C8GIQ6_9BACT</name>
<dbReference type="InterPro" id="IPR011990">
    <property type="entry name" value="TPR-like_helical_dom_sf"/>
</dbReference>
<dbReference type="SUPFAM" id="SSF81901">
    <property type="entry name" value="HCP-like"/>
    <property type="match status" value="1"/>
</dbReference>
<sequence length="562" mass="65591">MAMLWGWALMANAIPDNDTLPRYNYFFLEAIIQQELGNMTAAFDLFTHAKDINPNAPEAYYELAGYYMKMKDVKQARTHFEKAAELAPNNTTYLEKLGLFYLTQKDYESALDAYERLYATNKTREDVLQILYHLYGTKNDFKKMLEVLDRLELLMGSNEHLSLSKMQIYEQMGDKKKEQAVLMALVQNHPLELNYRVMLGNWLFQNNKKKQAFQEYKAVLKEEPDNSFAQLSLLDYYRDVKDQKTVDEITQNILLSPKTEKETKMALLRQVIMESQKEENKDSLKVLKLFDKVLALPQEDADIVLMKAAYFTLQNAPKATINEVYERAVEIEPDNTGARLALLQNTWETQDYDKVIEICRPAQEYNPEEMAFYYYQGFAQYMKHDNDEALKTFRKGVSQIKPDSNPDLVADFYAVMGDILHEKGMDKEAYEAYDSCLQWKPDYAPALNNYAYYLSENNKDLKKAEQMSYKTVKAEPENATFLDTYAWILFKQERYEEARIYIDQVMKYDTSLSGTVLEHAGDIYFNVGDQSKALDYWQQAAKAGNDSKLLKKKIEQKKYIKK</sequence>
<feature type="repeat" description="TPR" evidence="3">
    <location>
        <begin position="91"/>
        <end position="124"/>
    </location>
</feature>
<evidence type="ECO:0000256" key="2">
    <source>
        <dbReference type="ARBA" id="ARBA00022803"/>
    </source>
</evidence>
<dbReference type="Pfam" id="PF13424">
    <property type="entry name" value="TPR_12"/>
    <property type="match status" value="1"/>
</dbReference>
<evidence type="ECO:0000313" key="5">
    <source>
        <dbReference type="Proteomes" id="UP000321612"/>
    </source>
</evidence>
<dbReference type="AlphaFoldDB" id="A0A5C8GIQ6"/>
<accession>A0A5C8GIQ6</accession>
<feature type="repeat" description="TPR" evidence="3">
    <location>
        <begin position="57"/>
        <end position="90"/>
    </location>
</feature>
<dbReference type="InterPro" id="IPR019734">
    <property type="entry name" value="TPR_rpt"/>
</dbReference>
<evidence type="ECO:0000256" key="1">
    <source>
        <dbReference type="ARBA" id="ARBA00022737"/>
    </source>
</evidence>
<dbReference type="InterPro" id="IPR051685">
    <property type="entry name" value="Ycf3/AcsC/BcsC/TPR_MFPF"/>
</dbReference>
<protein>
    <submittedName>
        <fullName evidence="4">Tetratricopeptide repeat protein</fullName>
    </submittedName>
</protein>
<gene>
    <name evidence="4" type="ORF">ETF27_06895</name>
</gene>
<dbReference type="Gene3D" id="1.25.40.10">
    <property type="entry name" value="Tetratricopeptide repeat domain"/>
    <property type="match status" value="4"/>
</dbReference>
<dbReference type="PANTHER" id="PTHR44943">
    <property type="entry name" value="CELLULOSE SYNTHASE OPERON PROTEIN C"/>
    <property type="match status" value="1"/>
</dbReference>